<dbReference type="RefSeq" id="WP_311535538.1">
    <property type="nucleotide sequence ID" value="NZ_JAVRHQ010000018.1"/>
</dbReference>
<keyword evidence="3" id="KW-1185">Reference proteome</keyword>
<dbReference type="PANTHER" id="PTHR45947">
    <property type="entry name" value="SULFOQUINOVOSYL TRANSFERASE SQD2"/>
    <property type="match status" value="1"/>
</dbReference>
<keyword evidence="2" id="KW-0808">Transferase</keyword>
<dbReference type="InterPro" id="IPR050194">
    <property type="entry name" value="Glycosyltransferase_grp1"/>
</dbReference>
<reference evidence="2 3" key="1">
    <citation type="submission" date="2023-09" db="EMBL/GenBank/DDBJ databases">
        <authorList>
            <person name="Rey-Velasco X."/>
        </authorList>
    </citation>
    <scope>NUCLEOTIDE SEQUENCE [LARGE SCALE GENOMIC DNA]</scope>
    <source>
        <strain evidence="2 3">F363</strain>
    </source>
</reference>
<dbReference type="PANTHER" id="PTHR45947:SF3">
    <property type="entry name" value="SULFOQUINOVOSYL TRANSFERASE SQD2"/>
    <property type="match status" value="1"/>
</dbReference>
<dbReference type="CDD" id="cd03801">
    <property type="entry name" value="GT4_PimA-like"/>
    <property type="match status" value="1"/>
</dbReference>
<feature type="domain" description="Spore protein YkvP/CgeB glycosyl transferase-like" evidence="1">
    <location>
        <begin position="205"/>
        <end position="355"/>
    </location>
</feature>
<gene>
    <name evidence="2" type="ORF">RM553_13860</name>
</gene>
<proteinExistence type="predicted"/>
<dbReference type="Gene3D" id="3.40.50.2000">
    <property type="entry name" value="Glycogen Phosphorylase B"/>
    <property type="match status" value="2"/>
</dbReference>
<accession>A0ABU3CC65</accession>
<dbReference type="EC" id="2.4.-.-" evidence="2"/>
<dbReference type="EMBL" id="JAVRHQ010000018">
    <property type="protein sequence ID" value="MDT0643919.1"/>
    <property type="molecule type" value="Genomic_DNA"/>
</dbReference>
<dbReference type="SUPFAM" id="SSF53756">
    <property type="entry name" value="UDP-Glycosyltransferase/glycogen phosphorylase"/>
    <property type="match status" value="1"/>
</dbReference>
<dbReference type="Proteomes" id="UP001262889">
    <property type="component" value="Unassembled WGS sequence"/>
</dbReference>
<keyword evidence="2" id="KW-0328">Glycosyltransferase</keyword>
<evidence type="ECO:0000313" key="2">
    <source>
        <dbReference type="EMBL" id="MDT0643919.1"/>
    </source>
</evidence>
<name>A0ABU3CC65_9FLAO</name>
<protein>
    <submittedName>
        <fullName evidence="2">Glycosyltransferase</fullName>
        <ecNumber evidence="2">2.4.-.-</ecNumber>
    </submittedName>
</protein>
<evidence type="ECO:0000259" key="1">
    <source>
        <dbReference type="Pfam" id="PF13524"/>
    </source>
</evidence>
<dbReference type="GO" id="GO:0016757">
    <property type="term" value="F:glycosyltransferase activity"/>
    <property type="evidence" value="ECO:0007669"/>
    <property type="project" value="UniProtKB-KW"/>
</dbReference>
<dbReference type="Pfam" id="PF13524">
    <property type="entry name" value="Glyco_trans_1_2"/>
    <property type="match status" value="1"/>
</dbReference>
<organism evidence="2 3">
    <name type="scientific">Autumnicola tepida</name>
    <dbReference type="NCBI Taxonomy" id="3075595"/>
    <lineage>
        <taxon>Bacteria</taxon>
        <taxon>Pseudomonadati</taxon>
        <taxon>Bacteroidota</taxon>
        <taxon>Flavobacteriia</taxon>
        <taxon>Flavobacteriales</taxon>
        <taxon>Flavobacteriaceae</taxon>
        <taxon>Autumnicola</taxon>
    </lineage>
</organism>
<evidence type="ECO:0000313" key="3">
    <source>
        <dbReference type="Proteomes" id="UP001262889"/>
    </source>
</evidence>
<dbReference type="InterPro" id="IPR055259">
    <property type="entry name" value="YkvP/CgeB_Glyco_trans-like"/>
</dbReference>
<comment type="caution">
    <text evidence="2">The sequence shown here is derived from an EMBL/GenBank/DDBJ whole genome shotgun (WGS) entry which is preliminary data.</text>
</comment>
<sequence length="373" mass="43003">MKFVMFYHSLYSDWNHGNAHFLRGIVKELLKRGHEVDVYEPEGGWSLNNLIKDHGAEKLDEFRKYYPTLNPQFYNPAKPLNYENILGNADVVIVHEWNEPEMVAEIGKKKERYGYKLLFHDTHHRAVSEEASMAKYDFQNYDGALVFGEVIRKIYKDKGWVNKAWTWHEAADAELFKPDRDAEKEGDLVWIGNWGDNERTEELMEFLVEPVKELGLKAKVYGVRYPDEAKKALKDAGIEYGGWLPNYKVPEVFAKYKVTVHVPRRPYVEMLPGIPTIRPFEALSCGIPLVTSPWKDAEGLFTAGEDYLIAKDGNDMGYRLSEVLKSAQLAQSLSENGRETILKKHTCAIRVDELEKIINEIESPMAKNMKINK</sequence>